<dbReference type="GO" id="GO:0009231">
    <property type="term" value="P:riboflavin biosynthetic process"/>
    <property type="evidence" value="ECO:0007669"/>
    <property type="project" value="UniProtKB-UniPathway"/>
</dbReference>
<dbReference type="EC" id="3.5.4.26" evidence="12"/>
<proteinExistence type="inferred from homology"/>
<feature type="binding site" evidence="14">
    <location>
        <position position="247"/>
    </location>
    <ligand>
        <name>substrate</name>
    </ligand>
</feature>
<evidence type="ECO:0000259" key="16">
    <source>
        <dbReference type="PROSITE" id="PS51747"/>
    </source>
</evidence>
<comment type="similarity">
    <text evidence="4 12">In the N-terminal section; belongs to the cytidine and deoxycytidylate deaminase family.</text>
</comment>
<evidence type="ECO:0000256" key="11">
    <source>
        <dbReference type="ARBA" id="ARBA00023268"/>
    </source>
</evidence>
<dbReference type="STRING" id="1123071.SAMN02745181_0263"/>
<feature type="binding site" evidence="15">
    <location>
        <position position="147"/>
    </location>
    <ligand>
        <name>Zn(2+)</name>
        <dbReference type="ChEBI" id="CHEBI:29105"/>
        <note>catalytic</note>
    </ligand>
</feature>
<evidence type="ECO:0000256" key="10">
    <source>
        <dbReference type="ARBA" id="ARBA00023002"/>
    </source>
</evidence>
<feature type="domain" description="CMP/dCMP-type deaminase" evidence="16">
    <location>
        <begin position="59"/>
        <end position="184"/>
    </location>
</feature>
<keyword evidence="11" id="KW-0511">Multifunctional enzyme</keyword>
<gene>
    <name evidence="17" type="ORF">SAMN02745181_0263</name>
</gene>
<dbReference type="InterPro" id="IPR016192">
    <property type="entry name" value="APOBEC/CMP_deaminase_Zn-bd"/>
</dbReference>
<feature type="binding site" evidence="15">
    <location>
        <position position="108"/>
    </location>
    <ligand>
        <name>Zn(2+)</name>
        <dbReference type="ChEBI" id="CHEBI:29105"/>
        <note>catalytic</note>
    </ligand>
</feature>
<feature type="binding site" evidence="15">
    <location>
        <position position="138"/>
    </location>
    <ligand>
        <name>Zn(2+)</name>
        <dbReference type="ChEBI" id="CHEBI:29105"/>
        <note>catalytic</note>
    </ligand>
</feature>
<keyword evidence="18" id="KW-1185">Reference proteome</keyword>
<evidence type="ECO:0000256" key="15">
    <source>
        <dbReference type="PIRSR" id="PIRSR006769-3"/>
    </source>
</evidence>
<keyword evidence="12" id="KW-0378">Hydrolase</keyword>
<dbReference type="Gene3D" id="3.40.430.10">
    <property type="entry name" value="Dihydrofolate Reductase, subunit A"/>
    <property type="match status" value="2"/>
</dbReference>
<evidence type="ECO:0000256" key="9">
    <source>
        <dbReference type="ARBA" id="ARBA00022857"/>
    </source>
</evidence>
<dbReference type="InterPro" id="IPR016193">
    <property type="entry name" value="Cytidine_deaminase-like"/>
</dbReference>
<protein>
    <recommendedName>
        <fullName evidence="12">Riboflavin biosynthesis protein RibD</fullName>
    </recommendedName>
    <domain>
        <recommendedName>
            <fullName evidence="12">Diaminohydroxyphosphoribosylaminopyrimidine deaminase</fullName>
            <shortName evidence="12">DRAP deaminase</shortName>
            <ecNumber evidence="12">3.5.4.26</ecNumber>
        </recommendedName>
        <alternativeName>
            <fullName evidence="12">Riboflavin-specific deaminase</fullName>
        </alternativeName>
    </domain>
    <domain>
        <recommendedName>
            <fullName evidence="12">5-amino-6-(5-phosphoribosylamino)uracil reductase</fullName>
            <ecNumber evidence="12">1.1.1.193</ecNumber>
        </recommendedName>
        <alternativeName>
            <fullName evidence="12">HTP reductase</fullName>
        </alternativeName>
    </domain>
</protein>
<keyword evidence="7 12" id="KW-0479">Metal-binding</keyword>
<dbReference type="AlphaFoldDB" id="A0A1M6BMR6"/>
<evidence type="ECO:0000256" key="7">
    <source>
        <dbReference type="ARBA" id="ARBA00022723"/>
    </source>
</evidence>
<dbReference type="EC" id="1.1.1.193" evidence="12"/>
<dbReference type="CDD" id="cd01284">
    <property type="entry name" value="Riboflavin_deaminase-reductase"/>
    <property type="match status" value="1"/>
</dbReference>
<name>A0A1M6BMR6_9BACT</name>
<dbReference type="PANTHER" id="PTHR38011">
    <property type="entry name" value="DIHYDROFOLATE REDUCTASE FAMILY PROTEIN (AFU_ORTHOLOGUE AFUA_8G06820)"/>
    <property type="match status" value="1"/>
</dbReference>
<dbReference type="Proteomes" id="UP000184510">
    <property type="component" value="Unassembled WGS sequence"/>
</dbReference>
<evidence type="ECO:0000256" key="14">
    <source>
        <dbReference type="PIRSR" id="PIRSR006769-2"/>
    </source>
</evidence>
<dbReference type="GO" id="GO:0008270">
    <property type="term" value="F:zinc ion binding"/>
    <property type="evidence" value="ECO:0007669"/>
    <property type="project" value="InterPro"/>
</dbReference>
<evidence type="ECO:0000313" key="17">
    <source>
        <dbReference type="EMBL" id="SHI50012.1"/>
    </source>
</evidence>
<comment type="catalytic activity">
    <reaction evidence="12">
        <text>2,5-diamino-6-hydroxy-4-(5-phosphoribosylamino)-pyrimidine + H2O + H(+) = 5-amino-6-(5-phospho-D-ribosylamino)uracil + NH4(+)</text>
        <dbReference type="Rhea" id="RHEA:21868"/>
        <dbReference type="ChEBI" id="CHEBI:15377"/>
        <dbReference type="ChEBI" id="CHEBI:15378"/>
        <dbReference type="ChEBI" id="CHEBI:28938"/>
        <dbReference type="ChEBI" id="CHEBI:58453"/>
        <dbReference type="ChEBI" id="CHEBI:58614"/>
        <dbReference type="EC" id="3.5.4.26"/>
    </reaction>
</comment>
<dbReference type="InterPro" id="IPR004794">
    <property type="entry name" value="Eubact_RibD"/>
</dbReference>
<dbReference type="FunCoup" id="A0A1M6BMR6">
    <property type="interactions" value="450"/>
</dbReference>
<sequence length="404" mass="44533">MDCEKISDKFSGIQWGSGNESFHRCKKLDFQPPHQREFVKARRARYPSLSTLMDDQTTSEHTPWMRRALEEAEKGIGLTSPNPCVGSVVVKDGVELGAGWHHRAGQPHAEREALADVLAKHGPEAARGATIYVTLEPCSTTGKTPPCTQGIIDAGITRVVYGAVDPNPDHAGAADLLLQGLGIDVISGIEREACESILRPFAKRVTTGLPWVLAKTAMSLDGRITRPPGEGQWLTGPAARNEVQKIRGEADAIIVGGRTVRIDNPRLTIRGPHFREEKEQPWRVVITQDGKQTLPEDCHLLSDEYAHRTVVYQDKEPEEILRDLAAQGCNCVMLECGGRLMRRFAELDLIDEYAIFYAPIITGGEDFGFGAGGHLPASRQLEEISVKQLEQDVLIRGIAKRKIR</sequence>
<evidence type="ECO:0000256" key="3">
    <source>
        <dbReference type="ARBA" id="ARBA00004910"/>
    </source>
</evidence>
<feature type="binding site" evidence="14">
    <location>
        <position position="263"/>
    </location>
    <ligand>
        <name>NADP(+)</name>
        <dbReference type="ChEBI" id="CHEBI:58349"/>
    </ligand>
</feature>
<accession>A0A1M6BMR6</accession>
<feature type="binding site" evidence="14">
    <location>
        <position position="259"/>
    </location>
    <ligand>
        <name>NADP(+)</name>
        <dbReference type="ChEBI" id="CHEBI:58349"/>
    </ligand>
</feature>
<dbReference type="PIRSF" id="PIRSF006769">
    <property type="entry name" value="RibD"/>
    <property type="match status" value="1"/>
</dbReference>
<comment type="catalytic activity">
    <reaction evidence="12">
        <text>5-amino-6-(5-phospho-D-ribitylamino)uracil + NADP(+) = 5-amino-6-(5-phospho-D-ribosylamino)uracil + NADPH + H(+)</text>
        <dbReference type="Rhea" id="RHEA:17845"/>
        <dbReference type="ChEBI" id="CHEBI:15378"/>
        <dbReference type="ChEBI" id="CHEBI:57783"/>
        <dbReference type="ChEBI" id="CHEBI:58349"/>
        <dbReference type="ChEBI" id="CHEBI:58421"/>
        <dbReference type="ChEBI" id="CHEBI:58453"/>
        <dbReference type="EC" id="1.1.1.193"/>
    </reaction>
</comment>
<dbReference type="NCBIfam" id="TIGR00326">
    <property type="entry name" value="eubact_ribD"/>
    <property type="match status" value="1"/>
</dbReference>
<dbReference type="GO" id="GO:0008835">
    <property type="term" value="F:diaminohydroxyphosphoribosylaminopyrimidine deaminase activity"/>
    <property type="evidence" value="ECO:0007669"/>
    <property type="project" value="UniProtKB-EC"/>
</dbReference>
<dbReference type="SUPFAM" id="SSF53597">
    <property type="entry name" value="Dihydrofolate reductase-like"/>
    <property type="match status" value="1"/>
</dbReference>
<dbReference type="EMBL" id="FQYR01000002">
    <property type="protein sequence ID" value="SHI50012.1"/>
    <property type="molecule type" value="Genomic_DNA"/>
</dbReference>
<dbReference type="UniPathway" id="UPA00275">
    <property type="reaction ID" value="UER00401"/>
</dbReference>
<evidence type="ECO:0000256" key="5">
    <source>
        <dbReference type="ARBA" id="ARBA00007417"/>
    </source>
</evidence>
<evidence type="ECO:0000256" key="8">
    <source>
        <dbReference type="ARBA" id="ARBA00022833"/>
    </source>
</evidence>
<comment type="function">
    <text evidence="1 12">Converts 2,5-diamino-6-(ribosylamino)-4(3h)-pyrimidinone 5'-phosphate into 5-amino-6-(ribosylamino)-2,4(1h,3h)-pyrimidinedione 5'-phosphate.</text>
</comment>
<feature type="binding site" evidence="14">
    <location>
        <position position="270"/>
    </location>
    <ligand>
        <name>substrate</name>
    </ligand>
</feature>
<comment type="pathway">
    <text evidence="2 12">Cofactor biosynthesis; riboflavin biosynthesis; 5-amino-6-(D-ribitylamino)uracil from GTP: step 2/4.</text>
</comment>
<evidence type="ECO:0000256" key="13">
    <source>
        <dbReference type="PIRSR" id="PIRSR006769-1"/>
    </source>
</evidence>
<keyword evidence="9 12" id="KW-0521">NADP</keyword>
<dbReference type="SUPFAM" id="SSF53927">
    <property type="entry name" value="Cytidine deaminase-like"/>
    <property type="match status" value="1"/>
</dbReference>
<dbReference type="InParanoid" id="A0A1M6BMR6"/>
<feature type="binding site" evidence="14">
    <location>
        <position position="335"/>
    </location>
    <ligand>
        <name>substrate</name>
    </ligand>
</feature>
<dbReference type="Gene3D" id="3.40.140.10">
    <property type="entry name" value="Cytidine Deaminase, domain 2"/>
    <property type="match status" value="1"/>
</dbReference>
<evidence type="ECO:0000256" key="4">
    <source>
        <dbReference type="ARBA" id="ARBA00005259"/>
    </source>
</evidence>
<reference evidence="17 18" key="1">
    <citation type="submission" date="2016-11" db="EMBL/GenBank/DDBJ databases">
        <authorList>
            <person name="Jaros S."/>
            <person name="Januszkiewicz K."/>
            <person name="Wedrychowicz H."/>
        </authorList>
    </citation>
    <scope>NUCLEOTIDE SEQUENCE [LARGE SCALE GENOMIC DNA]</scope>
    <source>
        <strain evidence="17 18">DSM 18772</strain>
    </source>
</reference>
<evidence type="ECO:0000256" key="2">
    <source>
        <dbReference type="ARBA" id="ARBA00004882"/>
    </source>
</evidence>
<feature type="active site" description="Proton donor" evidence="13">
    <location>
        <position position="110"/>
    </location>
</feature>
<dbReference type="PROSITE" id="PS51747">
    <property type="entry name" value="CYT_DCMP_DEAMINASES_2"/>
    <property type="match status" value="1"/>
</dbReference>
<dbReference type="InterPro" id="IPR050765">
    <property type="entry name" value="Riboflavin_Biosynth_HTPR"/>
</dbReference>
<dbReference type="GO" id="GO:0008703">
    <property type="term" value="F:5-amino-6-(5-phosphoribosylamino)uracil reductase activity"/>
    <property type="evidence" value="ECO:0007669"/>
    <property type="project" value="UniProtKB-EC"/>
</dbReference>
<dbReference type="PANTHER" id="PTHR38011:SF7">
    <property type="entry name" value="2,5-DIAMINO-6-RIBOSYLAMINO-4(3H)-PYRIMIDINONE 5'-PHOSPHATE REDUCTASE"/>
    <property type="match status" value="1"/>
</dbReference>
<keyword evidence="8 12" id="KW-0862">Zinc</keyword>
<comment type="cofactor">
    <cofactor evidence="12 15">
        <name>Zn(2+)</name>
        <dbReference type="ChEBI" id="CHEBI:29105"/>
    </cofactor>
    <text evidence="12 15">Binds 1 zinc ion.</text>
</comment>
<evidence type="ECO:0000313" key="18">
    <source>
        <dbReference type="Proteomes" id="UP000184510"/>
    </source>
</evidence>
<comment type="pathway">
    <text evidence="3 12">Cofactor biosynthesis; riboflavin biosynthesis; 5-amino-6-(D-ribitylamino)uracil from GTP: step 3/4.</text>
</comment>
<dbReference type="Pfam" id="PF01872">
    <property type="entry name" value="RibD_C"/>
    <property type="match status" value="1"/>
</dbReference>
<dbReference type="PROSITE" id="PS00903">
    <property type="entry name" value="CYT_DCMP_DEAMINASES_1"/>
    <property type="match status" value="1"/>
</dbReference>
<dbReference type="InterPro" id="IPR024072">
    <property type="entry name" value="DHFR-like_dom_sf"/>
</dbReference>
<keyword evidence="6 12" id="KW-0686">Riboflavin biosynthesis</keyword>
<feature type="binding site" evidence="14">
    <location>
        <position position="267"/>
    </location>
    <ligand>
        <name>substrate</name>
    </ligand>
</feature>
<dbReference type="InterPro" id="IPR002734">
    <property type="entry name" value="RibDG_C"/>
</dbReference>
<organism evidence="17 18">
    <name type="scientific">Rubritalea squalenifaciens DSM 18772</name>
    <dbReference type="NCBI Taxonomy" id="1123071"/>
    <lineage>
        <taxon>Bacteria</taxon>
        <taxon>Pseudomonadati</taxon>
        <taxon>Verrucomicrobiota</taxon>
        <taxon>Verrucomicrobiia</taxon>
        <taxon>Verrucomicrobiales</taxon>
        <taxon>Rubritaleaceae</taxon>
        <taxon>Rubritalea</taxon>
    </lineage>
</organism>
<evidence type="ECO:0000256" key="12">
    <source>
        <dbReference type="PIRNR" id="PIRNR006769"/>
    </source>
</evidence>
<feature type="binding site" evidence="14">
    <location>
        <position position="233"/>
    </location>
    <ligand>
        <name>NADP(+)</name>
        <dbReference type="ChEBI" id="CHEBI:58349"/>
    </ligand>
</feature>
<feature type="binding site" evidence="14">
    <location>
        <position position="217"/>
    </location>
    <ligand>
        <name>NADP(+)</name>
        <dbReference type="ChEBI" id="CHEBI:58349"/>
    </ligand>
</feature>
<dbReference type="Pfam" id="PF00383">
    <property type="entry name" value="dCMP_cyt_deam_1"/>
    <property type="match status" value="1"/>
</dbReference>
<evidence type="ECO:0000256" key="1">
    <source>
        <dbReference type="ARBA" id="ARBA00002151"/>
    </source>
</evidence>
<dbReference type="InterPro" id="IPR002125">
    <property type="entry name" value="CMP_dCMP_dom"/>
</dbReference>
<evidence type="ECO:0000256" key="6">
    <source>
        <dbReference type="ARBA" id="ARBA00022619"/>
    </source>
</evidence>
<comment type="similarity">
    <text evidence="5 12">In the C-terminal section; belongs to the HTP reductase family.</text>
</comment>
<keyword evidence="10 12" id="KW-0560">Oxidoreductase</keyword>